<dbReference type="InterPro" id="IPR028974">
    <property type="entry name" value="TSP_type-3_rpt"/>
</dbReference>
<dbReference type="Gene3D" id="2.60.40.1120">
    <property type="entry name" value="Carboxypeptidase-like, regulatory domain"/>
    <property type="match status" value="1"/>
</dbReference>
<organism evidence="14 15">
    <name type="scientific">Flavobacterium cellulosilyticum</name>
    <dbReference type="NCBI Taxonomy" id="2541731"/>
    <lineage>
        <taxon>Bacteria</taxon>
        <taxon>Pseudomonadati</taxon>
        <taxon>Bacteroidota</taxon>
        <taxon>Flavobacteriia</taxon>
        <taxon>Flavobacteriales</taxon>
        <taxon>Flavobacteriaceae</taxon>
        <taxon>Flavobacterium</taxon>
    </lineage>
</organism>
<dbReference type="GO" id="GO:0005975">
    <property type="term" value="P:carbohydrate metabolic process"/>
    <property type="evidence" value="ECO:0007669"/>
    <property type="project" value="InterPro"/>
</dbReference>
<dbReference type="Pfam" id="PF14683">
    <property type="entry name" value="CBM-like"/>
    <property type="match status" value="1"/>
</dbReference>
<evidence type="ECO:0000259" key="12">
    <source>
        <dbReference type="Pfam" id="PF14686"/>
    </source>
</evidence>
<dbReference type="SUPFAM" id="SSF103647">
    <property type="entry name" value="TSP type-3 repeat"/>
    <property type="match status" value="1"/>
</dbReference>
<dbReference type="InterPro" id="IPR013784">
    <property type="entry name" value="Carb-bd-like_fold"/>
</dbReference>
<dbReference type="InterPro" id="IPR051850">
    <property type="entry name" value="Polysacch_Lyase_4"/>
</dbReference>
<dbReference type="GO" id="GO:0005576">
    <property type="term" value="C:extracellular region"/>
    <property type="evidence" value="ECO:0007669"/>
    <property type="project" value="UniProtKB-SubCell"/>
</dbReference>
<keyword evidence="15" id="KW-1185">Reference proteome</keyword>
<evidence type="ECO:0000313" key="15">
    <source>
        <dbReference type="Proteomes" id="UP000295479"/>
    </source>
</evidence>
<dbReference type="EC" id="4.2.2.23" evidence="6"/>
<dbReference type="Gene3D" id="2.70.98.10">
    <property type="match status" value="1"/>
</dbReference>
<dbReference type="SUPFAM" id="SSF74650">
    <property type="entry name" value="Galactose mutarotase-like"/>
    <property type="match status" value="1"/>
</dbReference>
<keyword evidence="9" id="KW-0106">Calcium</keyword>
<dbReference type="Pfam" id="PF18962">
    <property type="entry name" value="Por_Secre_tail"/>
    <property type="match status" value="1"/>
</dbReference>
<feature type="domain" description="Rhamnogalacturonan lyase" evidence="12">
    <location>
        <begin position="592"/>
        <end position="665"/>
    </location>
</feature>
<evidence type="ECO:0000256" key="1">
    <source>
        <dbReference type="ARBA" id="ARBA00001324"/>
    </source>
</evidence>
<dbReference type="InterPro" id="IPR010325">
    <property type="entry name" value="Rhamnogal_lyase"/>
</dbReference>
<evidence type="ECO:0000256" key="10">
    <source>
        <dbReference type="ARBA" id="ARBA00023239"/>
    </source>
</evidence>
<dbReference type="NCBIfam" id="TIGR04183">
    <property type="entry name" value="Por_Secre_tail"/>
    <property type="match status" value="1"/>
</dbReference>
<dbReference type="RefSeq" id="WP_132006791.1">
    <property type="nucleotide sequence ID" value="NZ_SMFK01000009.1"/>
</dbReference>
<evidence type="ECO:0000256" key="9">
    <source>
        <dbReference type="ARBA" id="ARBA00022837"/>
    </source>
</evidence>
<protein>
    <recommendedName>
        <fullName evidence="6">rhamnogalacturonan endolyase</fullName>
        <ecNumber evidence="6">4.2.2.23</ecNumber>
    </recommendedName>
</protein>
<feature type="domain" description="Secretion system C-terminal sorting" evidence="13">
    <location>
        <begin position="909"/>
        <end position="978"/>
    </location>
</feature>
<comment type="subcellular location">
    <subcellularLocation>
        <location evidence="3">Secreted</location>
    </subcellularLocation>
</comment>
<dbReference type="InterPro" id="IPR011013">
    <property type="entry name" value="Gal_mutarotase_sf_dom"/>
</dbReference>
<dbReference type="InterPro" id="IPR014718">
    <property type="entry name" value="GH-type_carb-bd"/>
</dbReference>
<comment type="catalytic activity">
    <reaction evidence="1">
        <text>Endotype eliminative cleavage of L-alpha-rhamnopyranosyl-(1-&gt;4)-alpha-D-galactopyranosyluronic acid bonds of rhamnogalacturonan I domains in ramified hairy regions of pectin leaving L-rhamnopyranose at the reducing end and 4-deoxy-4,5-unsaturated D-galactopyranosyluronic acid at the non-reducing end.</text>
        <dbReference type="EC" id="4.2.2.23"/>
    </reaction>
</comment>
<dbReference type="GO" id="GO:0030246">
    <property type="term" value="F:carbohydrate binding"/>
    <property type="evidence" value="ECO:0007669"/>
    <property type="project" value="InterPro"/>
</dbReference>
<dbReference type="PANTHER" id="PTHR32018">
    <property type="entry name" value="RHAMNOGALACTURONATE LYASE FAMILY PROTEIN"/>
    <property type="match status" value="1"/>
</dbReference>
<gene>
    <name evidence="14" type="ORF">E0F76_13080</name>
</gene>
<dbReference type="SUPFAM" id="SSF49785">
    <property type="entry name" value="Galactose-binding domain-like"/>
    <property type="match status" value="1"/>
</dbReference>
<dbReference type="InterPro" id="IPR029413">
    <property type="entry name" value="RG-lyase_II"/>
</dbReference>
<dbReference type="Pfam" id="PF14686">
    <property type="entry name" value="fn3_3"/>
    <property type="match status" value="1"/>
</dbReference>
<dbReference type="SUPFAM" id="SSF49452">
    <property type="entry name" value="Starch-binding domain-like"/>
    <property type="match status" value="1"/>
</dbReference>
<comment type="cofactor">
    <cofactor evidence="2">
        <name>Ca(2+)</name>
        <dbReference type="ChEBI" id="CHEBI:29108"/>
    </cofactor>
</comment>
<proteinExistence type="inferred from homology"/>
<dbReference type="Pfam" id="PF06045">
    <property type="entry name" value="Rhamnogal_lyase"/>
    <property type="match status" value="1"/>
</dbReference>
<comment type="caution">
    <text evidence="14">The sequence shown here is derived from an EMBL/GenBank/DDBJ whole genome shotgun (WGS) entry which is preliminary data.</text>
</comment>
<name>A0A4R5CBW5_9FLAO</name>
<dbReference type="AlphaFoldDB" id="A0A4R5CBW5"/>
<dbReference type="OrthoDB" id="5294031at2"/>
<dbReference type="EMBL" id="SMFK01000009">
    <property type="protein sequence ID" value="TDD95713.1"/>
    <property type="molecule type" value="Genomic_DNA"/>
</dbReference>
<keyword evidence="10" id="KW-0456">Lyase</keyword>
<reference evidence="14 15" key="1">
    <citation type="submission" date="2019-03" db="EMBL/GenBank/DDBJ databases">
        <title>Flavobacterium AR-3-4 sp. nov. isolated from arctic soil.</title>
        <authorList>
            <person name="Chaudhary D.K."/>
        </authorList>
    </citation>
    <scope>NUCLEOTIDE SEQUENCE [LARGE SCALE GENOMIC DNA]</scope>
    <source>
        <strain evidence="14 15">AR-3-4</strain>
    </source>
</reference>
<dbReference type="GO" id="GO:0005509">
    <property type="term" value="F:calcium ion binding"/>
    <property type="evidence" value="ECO:0007669"/>
    <property type="project" value="InterPro"/>
</dbReference>
<dbReference type="GO" id="GO:0102210">
    <property type="term" value="F:rhamnogalacturonan endolyase activity"/>
    <property type="evidence" value="ECO:0007669"/>
    <property type="project" value="UniProtKB-EC"/>
</dbReference>
<keyword evidence="7" id="KW-0964">Secreted</keyword>
<evidence type="ECO:0000256" key="3">
    <source>
        <dbReference type="ARBA" id="ARBA00004613"/>
    </source>
</evidence>
<evidence type="ECO:0000313" key="14">
    <source>
        <dbReference type="EMBL" id="TDD95713.1"/>
    </source>
</evidence>
<dbReference type="Gene3D" id="2.60.120.260">
    <property type="entry name" value="Galactose-binding domain-like"/>
    <property type="match status" value="1"/>
</dbReference>
<evidence type="ECO:0000256" key="8">
    <source>
        <dbReference type="ARBA" id="ARBA00022729"/>
    </source>
</evidence>
<evidence type="ECO:0000256" key="6">
    <source>
        <dbReference type="ARBA" id="ARBA00012437"/>
    </source>
</evidence>
<comment type="subunit">
    <text evidence="5">Monomer.</text>
</comment>
<comment type="similarity">
    <text evidence="4">Belongs to the polysaccharide lyase 4 family.</text>
</comment>
<evidence type="ECO:0000259" key="11">
    <source>
        <dbReference type="Pfam" id="PF14683"/>
    </source>
</evidence>
<sequence>MNKTLLTTKNLLSIITILFLSIINTGFAQTYTWVGGVSTDFYNASNWDNTTLSYTDIQSYTFEIGAGTPNNLIHVGGSASDITKRPGRFNTSANANVILKGNLLPWNSDNLNGTITLESPANINIRNIVYLGKSANATLNVNGGAIYSKNAFYIGYGTGGNATANIAGGAVYVGTYLEVGTGTGNPIANLNITGGAVNVPTGVNIGTNGQIYISGIGLLVVNGDKQTVLQGYINTGKIKCPSGKTLAVSYDGAKTTVNIPQDSNSMLTEYPTYILLKNGIIEAKIEKNTSNLMSMKINGVETLYQSTATSRTGGYYDFVTSQGFEQISGATFSVKEETADYIDVSLFRPYTPGTNVTRCDVDIHYVLKKGDTGLYTYSILRHKAAYPDFDLGSWRQVLWIDSSITDKICVNDLKTWQMPQPTDAWSPTSIPEIIKIDSGVRAGKYDGKYEFSEPLISLKAYGHTSDKNSLGIWAVTANHEYFNSGPTHHDLNAAAGIIHICMNGVHYNSKGFQVLQNEEWSKIYGPYLIYGNQKSTATANWDDAKTRAAKDELEWPFSWLTNTPEYPLAAGRGNIKGNFSIKDNFKPNVTGKNAWIGVTQLSDDSTGQWQFEEENYQYWVKTDASGNFDIKNVRPGSYTLFAYSDGVTDEFSMTNVIVTAGGTNNLGNVVWSKPRTNGSLVWDIGVPDRTAGEYKFGDFDYCEGFIQKKFDTTFPNPINYNVADKNWSTALPYVHSKYYNADGTINGNWLWKINFDMPVGMPNTGNAKLTIAYASSDHAQQWIYINTESGTPIAFYPPLGGGNAFLRQSNHAKYATTVVDIPMSKLHAGSNYIQLVMPSNSGDVSHLMYDYISFEAITNANDLDNDGVVNANDTCPSTPAGEIVGLNGCSSAQLGVASNTLTADAIRAYPNPTKGIFEITLPLSIQETTIELYSVQMQSISKKSYPVNNGKVQLNIENQAKGVYFIKVGLTNSVILKIIKE</sequence>
<dbReference type="InterPro" id="IPR029411">
    <property type="entry name" value="RG-lyase_III"/>
</dbReference>
<evidence type="ECO:0000259" key="13">
    <source>
        <dbReference type="Pfam" id="PF18962"/>
    </source>
</evidence>
<evidence type="ECO:0000256" key="5">
    <source>
        <dbReference type="ARBA" id="ARBA00011245"/>
    </source>
</evidence>
<dbReference type="CDD" id="cd10316">
    <property type="entry name" value="RGL4_M"/>
    <property type="match status" value="1"/>
</dbReference>
<accession>A0A4R5CBW5</accession>
<dbReference type="InterPro" id="IPR026444">
    <property type="entry name" value="Secre_tail"/>
</dbReference>
<feature type="domain" description="Rhamnogalacturonan lyase" evidence="11">
    <location>
        <begin position="681"/>
        <end position="853"/>
    </location>
</feature>
<evidence type="ECO:0000256" key="7">
    <source>
        <dbReference type="ARBA" id="ARBA00022525"/>
    </source>
</evidence>
<evidence type="ECO:0000256" key="2">
    <source>
        <dbReference type="ARBA" id="ARBA00001913"/>
    </source>
</evidence>
<dbReference type="PANTHER" id="PTHR32018:SF1">
    <property type="entry name" value="RHAMNOGALACTURONAN ENDOLYASE"/>
    <property type="match status" value="1"/>
</dbReference>
<dbReference type="Proteomes" id="UP000295479">
    <property type="component" value="Unassembled WGS sequence"/>
</dbReference>
<dbReference type="InterPro" id="IPR008979">
    <property type="entry name" value="Galactose-bd-like_sf"/>
</dbReference>
<evidence type="ECO:0000256" key="4">
    <source>
        <dbReference type="ARBA" id="ARBA00010418"/>
    </source>
</evidence>
<keyword evidence="8" id="KW-0732">Signal</keyword>